<gene>
    <name evidence="1" type="ORF">MES5069_1000001</name>
</gene>
<organism evidence="1 2">
    <name type="scientific">Mesorhizobium escarrei</name>
    <dbReference type="NCBI Taxonomy" id="666018"/>
    <lineage>
        <taxon>Bacteria</taxon>
        <taxon>Pseudomonadati</taxon>
        <taxon>Pseudomonadota</taxon>
        <taxon>Alphaproteobacteria</taxon>
        <taxon>Hyphomicrobiales</taxon>
        <taxon>Phyllobacteriaceae</taxon>
        <taxon>Mesorhizobium</taxon>
    </lineage>
</organism>
<evidence type="ECO:0000313" key="2">
    <source>
        <dbReference type="Proteomes" id="UP001153050"/>
    </source>
</evidence>
<accession>A0ABM9DG34</accession>
<dbReference type="EMBL" id="CAKXZT010000003">
    <property type="protein sequence ID" value="CAH2395180.1"/>
    <property type="molecule type" value="Genomic_DNA"/>
</dbReference>
<evidence type="ECO:0000313" key="1">
    <source>
        <dbReference type="EMBL" id="CAH2395180.1"/>
    </source>
</evidence>
<name>A0ABM9DG34_9HYPH</name>
<keyword evidence="2" id="KW-1185">Reference proteome</keyword>
<proteinExistence type="predicted"/>
<reference evidence="1 2" key="1">
    <citation type="submission" date="2022-03" db="EMBL/GenBank/DDBJ databases">
        <authorList>
            <person name="Brunel B."/>
        </authorList>
    </citation>
    <scope>NUCLEOTIDE SEQUENCE [LARGE SCALE GENOMIC DNA]</scope>
    <source>
        <strain evidence="1">STM5069sample</strain>
    </source>
</reference>
<protein>
    <submittedName>
        <fullName evidence="1">Uncharacterized protein</fullName>
    </submittedName>
</protein>
<dbReference type="Proteomes" id="UP001153050">
    <property type="component" value="Unassembled WGS sequence"/>
</dbReference>
<comment type="caution">
    <text evidence="1">The sequence shown here is derived from an EMBL/GenBank/DDBJ whole genome shotgun (WGS) entry which is preliminary data.</text>
</comment>
<sequence length="59" mass="6439">MTILYNYQHRWAFASQEERLVTSVSQAPGSHVLRSRCDGFAAALKCVGADLGKAGRSRA</sequence>